<comment type="caution">
    <text evidence="3">The sequence shown here is derived from an EMBL/GenBank/DDBJ whole genome shotgun (WGS) entry which is preliminary data.</text>
</comment>
<name>A0A848KVW3_9ACTN</name>
<gene>
    <name evidence="3" type="ORF">HH308_14330</name>
</gene>
<dbReference type="RefSeq" id="WP_170194891.1">
    <property type="nucleotide sequence ID" value="NZ_JABBNB010000013.1"/>
</dbReference>
<dbReference type="InterPro" id="IPR029058">
    <property type="entry name" value="AB_hydrolase_fold"/>
</dbReference>
<dbReference type="EMBL" id="JABBNB010000013">
    <property type="protein sequence ID" value="NMO02392.1"/>
    <property type="molecule type" value="Genomic_DNA"/>
</dbReference>
<sequence length="447" mass="47589">MGFLRRRIITALLTANALEPMGGYTGRLGSVYGWSTQGMLGFAVGWPTGELAPQLLALTAADTARAVVRGEASKTSLALAAGTVAGLGYLTAVAAGTGKRAEESLVSSLGEDYRHALPDGLGRENVSLAQLIRPFRSIGRNVEVIRNINYRPGDGLTKLDIYRRKGMPVDAAAPVLFQVHGGAWTIGDKFMESKVLINRMVQRGWVVVAVNYRLAPKNPFPAQIIDVKEALTWVKANIAGYGGDSTYIAGTGGSAGGHLIALTALTPGDPEFQPGFEGADTSLDACVPVYGLHDMAGVTGDELTLAHRDTFLGPHVLMRDPATEPEPFELASPLLRVTADAPDFFVVHGGKDHIVDVTQGRAFADKLRQVSQGVVTYLEPPLADHGFDTFNSVRSVQVVSAIERWLEWHRATRRNVAATEATTPAEATTVEANVAPRSVIVGASASR</sequence>
<organism evidence="3 4">
    <name type="scientific">Gordonia asplenii</name>
    <dbReference type="NCBI Taxonomy" id="2725283"/>
    <lineage>
        <taxon>Bacteria</taxon>
        <taxon>Bacillati</taxon>
        <taxon>Actinomycetota</taxon>
        <taxon>Actinomycetes</taxon>
        <taxon>Mycobacteriales</taxon>
        <taxon>Gordoniaceae</taxon>
        <taxon>Gordonia</taxon>
    </lineage>
</organism>
<dbReference type="Pfam" id="PF20434">
    <property type="entry name" value="BD-FAE"/>
    <property type="match status" value="1"/>
</dbReference>
<dbReference type="PANTHER" id="PTHR48081">
    <property type="entry name" value="AB HYDROLASE SUPERFAMILY PROTEIN C4A8.06C"/>
    <property type="match status" value="1"/>
</dbReference>
<dbReference type="PANTHER" id="PTHR48081:SF33">
    <property type="entry name" value="KYNURENINE FORMAMIDASE"/>
    <property type="match status" value="1"/>
</dbReference>
<protein>
    <submittedName>
        <fullName evidence="3">Alpha/beta hydrolase</fullName>
    </submittedName>
</protein>
<keyword evidence="1 3" id="KW-0378">Hydrolase</keyword>
<dbReference type="InterPro" id="IPR050300">
    <property type="entry name" value="GDXG_lipolytic_enzyme"/>
</dbReference>
<feature type="domain" description="BD-FAE-like" evidence="2">
    <location>
        <begin position="159"/>
        <end position="367"/>
    </location>
</feature>
<evidence type="ECO:0000259" key="2">
    <source>
        <dbReference type="Pfam" id="PF20434"/>
    </source>
</evidence>
<dbReference type="InterPro" id="IPR049492">
    <property type="entry name" value="BD-FAE-like_dom"/>
</dbReference>
<evidence type="ECO:0000256" key="1">
    <source>
        <dbReference type="ARBA" id="ARBA00022801"/>
    </source>
</evidence>
<evidence type="ECO:0000313" key="4">
    <source>
        <dbReference type="Proteomes" id="UP000550729"/>
    </source>
</evidence>
<dbReference type="SUPFAM" id="SSF53474">
    <property type="entry name" value="alpha/beta-Hydrolases"/>
    <property type="match status" value="1"/>
</dbReference>
<dbReference type="Gene3D" id="3.40.50.1820">
    <property type="entry name" value="alpha/beta hydrolase"/>
    <property type="match status" value="1"/>
</dbReference>
<accession>A0A848KVW3</accession>
<dbReference type="AlphaFoldDB" id="A0A848KVW3"/>
<dbReference type="Proteomes" id="UP000550729">
    <property type="component" value="Unassembled WGS sequence"/>
</dbReference>
<dbReference type="GO" id="GO:0016787">
    <property type="term" value="F:hydrolase activity"/>
    <property type="evidence" value="ECO:0007669"/>
    <property type="project" value="UniProtKB-KW"/>
</dbReference>
<proteinExistence type="predicted"/>
<keyword evidence="4" id="KW-1185">Reference proteome</keyword>
<reference evidence="3 4" key="1">
    <citation type="submission" date="2020-04" db="EMBL/GenBank/DDBJ databases">
        <title>Gordonia sp. nov. TBRC 11910.</title>
        <authorList>
            <person name="Suriyachadkun C."/>
        </authorList>
    </citation>
    <scope>NUCLEOTIDE SEQUENCE [LARGE SCALE GENOMIC DNA]</scope>
    <source>
        <strain evidence="3 4">TBRC 11910</strain>
    </source>
</reference>
<evidence type="ECO:0000313" key="3">
    <source>
        <dbReference type="EMBL" id="NMO02392.1"/>
    </source>
</evidence>